<evidence type="ECO:0000313" key="6">
    <source>
        <dbReference type="Proteomes" id="UP001501867"/>
    </source>
</evidence>
<evidence type="ECO:0000259" key="4">
    <source>
        <dbReference type="PROSITE" id="PS50853"/>
    </source>
</evidence>
<dbReference type="EMBL" id="BAAABV010000015">
    <property type="protein sequence ID" value="GAA0286895.1"/>
    <property type="molecule type" value="Genomic_DNA"/>
</dbReference>
<gene>
    <name evidence="5" type="ORF">GCM10010302_26520</name>
</gene>
<dbReference type="Proteomes" id="UP001501867">
    <property type="component" value="Unassembled WGS sequence"/>
</dbReference>
<reference evidence="6" key="1">
    <citation type="journal article" date="2019" name="Int. J. Syst. Evol. Microbiol.">
        <title>The Global Catalogue of Microorganisms (GCM) 10K type strain sequencing project: providing services to taxonomists for standard genome sequencing and annotation.</title>
        <authorList>
            <consortium name="The Broad Institute Genomics Platform"/>
            <consortium name="The Broad Institute Genome Sequencing Center for Infectious Disease"/>
            <person name="Wu L."/>
            <person name="Ma J."/>
        </authorList>
    </citation>
    <scope>NUCLEOTIDE SEQUENCE [LARGE SCALE GENOMIC DNA]</scope>
    <source>
        <strain evidence="6">JCM 4505</strain>
    </source>
</reference>
<feature type="region of interest" description="Disordered" evidence="3">
    <location>
        <begin position="1"/>
        <end position="53"/>
    </location>
</feature>
<dbReference type="CDD" id="cd00063">
    <property type="entry name" value="FN3"/>
    <property type="match status" value="1"/>
</dbReference>
<keyword evidence="2" id="KW-0119">Carbohydrate metabolism</keyword>
<dbReference type="Pfam" id="PF00041">
    <property type="entry name" value="fn3"/>
    <property type="match status" value="1"/>
</dbReference>
<dbReference type="SMART" id="SM00060">
    <property type="entry name" value="FN3"/>
    <property type="match status" value="1"/>
</dbReference>
<name>A0ABP3EZH8_9ACTN</name>
<proteinExistence type="predicted"/>
<dbReference type="Gene3D" id="2.60.40.10">
    <property type="entry name" value="Immunoglobulins"/>
    <property type="match status" value="1"/>
</dbReference>
<dbReference type="SUPFAM" id="SSF49265">
    <property type="entry name" value="Fibronectin type III"/>
    <property type="match status" value="1"/>
</dbReference>
<evidence type="ECO:0000256" key="2">
    <source>
        <dbReference type="ARBA" id="ARBA00023326"/>
    </source>
</evidence>
<dbReference type="InterPro" id="IPR013783">
    <property type="entry name" value="Ig-like_fold"/>
</dbReference>
<dbReference type="PROSITE" id="PS50853">
    <property type="entry name" value="FN3"/>
    <property type="match status" value="1"/>
</dbReference>
<keyword evidence="1" id="KW-0378">Hydrolase</keyword>
<organism evidence="5 6">
    <name type="scientific">Streptomyces polychromogenes</name>
    <dbReference type="NCBI Taxonomy" id="67342"/>
    <lineage>
        <taxon>Bacteria</taxon>
        <taxon>Bacillati</taxon>
        <taxon>Actinomycetota</taxon>
        <taxon>Actinomycetes</taxon>
        <taxon>Kitasatosporales</taxon>
        <taxon>Streptomycetaceae</taxon>
        <taxon>Streptomyces</taxon>
    </lineage>
</organism>
<dbReference type="InterPro" id="IPR036116">
    <property type="entry name" value="FN3_sf"/>
</dbReference>
<evidence type="ECO:0000313" key="5">
    <source>
        <dbReference type="EMBL" id="GAA0286895.1"/>
    </source>
</evidence>
<evidence type="ECO:0000256" key="3">
    <source>
        <dbReference type="SAM" id="MobiDB-lite"/>
    </source>
</evidence>
<feature type="domain" description="Fibronectin type-III" evidence="4">
    <location>
        <begin position="326"/>
        <end position="413"/>
    </location>
</feature>
<protein>
    <recommendedName>
        <fullName evidence="4">Fibronectin type-III domain-containing protein</fullName>
    </recommendedName>
</protein>
<evidence type="ECO:0000256" key="1">
    <source>
        <dbReference type="ARBA" id="ARBA00023295"/>
    </source>
</evidence>
<sequence>MTTPTYATLGERVVRDNTPSPPPALPAPEWYKASADGATVQPPRRQIRKDEPIAGGYVDQREIQLLWTMPVGAITPTPQPGGMGSRPIDALSGVDSYRIYIGSLPIPVTGAVPVPVPPTTPSGTMTHPDLEALIGGYFVPSTAQPPGPPVWTPITPNTAYAIQLQAVGLDGTLGPKSAVLYVETPSDLPPYRYGQVAPLQAPTSLAFQQGTTVPNPASGAQGPFSLEFTAVQHASSYELYASRNPRPGMSGPIGLLEGDLLVGTASQPGSVDSQKPVQVTTAPITEPGFISLKVRAVMPVQLGGNAYSPFSAPLVTVLPSASAPATPQNLRLGGAVTATTVPVAWNAVGSTPAVREYRIYNAGVFRTSVPGNTTSAPVGGYTANSPYNLTVTAVNELGESIASTALDGTTAPAARA</sequence>
<keyword evidence="6" id="KW-1185">Reference proteome</keyword>
<dbReference type="RefSeq" id="WP_344157630.1">
    <property type="nucleotide sequence ID" value="NZ_BAAABV010000015.1"/>
</dbReference>
<accession>A0ABP3EZH8</accession>
<keyword evidence="1" id="KW-0326">Glycosidase</keyword>
<comment type="caution">
    <text evidence="5">The sequence shown here is derived from an EMBL/GenBank/DDBJ whole genome shotgun (WGS) entry which is preliminary data.</text>
</comment>
<dbReference type="InterPro" id="IPR003961">
    <property type="entry name" value="FN3_dom"/>
</dbReference>
<keyword evidence="2" id="KW-0624">Polysaccharide degradation</keyword>